<feature type="chain" id="PRO_5046801247" evidence="1">
    <location>
        <begin position="18"/>
        <end position="317"/>
    </location>
</feature>
<gene>
    <name evidence="2" type="ORF">MAR_011212</name>
</gene>
<protein>
    <submittedName>
        <fullName evidence="2">Uncharacterized protein</fullName>
    </submittedName>
</protein>
<evidence type="ECO:0000256" key="1">
    <source>
        <dbReference type="SAM" id="SignalP"/>
    </source>
</evidence>
<accession>A0ABY7FXA1</accession>
<dbReference type="SUPFAM" id="SSF57184">
    <property type="entry name" value="Growth factor receptor domain"/>
    <property type="match status" value="1"/>
</dbReference>
<evidence type="ECO:0000313" key="3">
    <source>
        <dbReference type="Proteomes" id="UP001164746"/>
    </source>
</evidence>
<reference evidence="2" key="1">
    <citation type="submission" date="2022-11" db="EMBL/GenBank/DDBJ databases">
        <title>Centuries of genome instability and evolution in soft-shell clam transmissible cancer (bioRxiv).</title>
        <authorList>
            <person name="Hart S.F.M."/>
            <person name="Yonemitsu M.A."/>
            <person name="Giersch R.M."/>
            <person name="Beal B.F."/>
            <person name="Arriagada G."/>
            <person name="Davis B.W."/>
            <person name="Ostrander E.A."/>
            <person name="Goff S.P."/>
            <person name="Metzger M.J."/>
        </authorList>
    </citation>
    <scope>NUCLEOTIDE SEQUENCE</scope>
    <source>
        <strain evidence="2">MELC-2E11</strain>
        <tissue evidence="2">Siphon/mantle</tissue>
    </source>
</reference>
<proteinExistence type="predicted"/>
<feature type="signal peptide" evidence="1">
    <location>
        <begin position="1"/>
        <end position="17"/>
    </location>
</feature>
<organism evidence="2 3">
    <name type="scientific">Mya arenaria</name>
    <name type="common">Soft-shell clam</name>
    <dbReference type="NCBI Taxonomy" id="6604"/>
    <lineage>
        <taxon>Eukaryota</taxon>
        <taxon>Metazoa</taxon>
        <taxon>Spiralia</taxon>
        <taxon>Lophotrochozoa</taxon>
        <taxon>Mollusca</taxon>
        <taxon>Bivalvia</taxon>
        <taxon>Autobranchia</taxon>
        <taxon>Heteroconchia</taxon>
        <taxon>Euheterodonta</taxon>
        <taxon>Imparidentia</taxon>
        <taxon>Neoheterodontei</taxon>
        <taxon>Myida</taxon>
        <taxon>Myoidea</taxon>
        <taxon>Myidae</taxon>
        <taxon>Mya</taxon>
    </lineage>
</organism>
<keyword evidence="3" id="KW-1185">Reference proteome</keyword>
<evidence type="ECO:0000313" key="2">
    <source>
        <dbReference type="EMBL" id="WAR25508.1"/>
    </source>
</evidence>
<dbReference type="Proteomes" id="UP001164746">
    <property type="component" value="Chromosome 14"/>
</dbReference>
<dbReference type="InterPro" id="IPR009030">
    <property type="entry name" value="Growth_fac_rcpt_cys_sf"/>
</dbReference>
<sequence length="317" mass="35092">MLIYVAYVVIIPLTVTSSNHKQSNVDVNEPCNRDQNGTCISCKYGMGSPDSNCECSKTRCSNSACSYCTDLWYYPVNGTCCRCSVNCKRDYCTSEGECLVGCKDGFFGRRCDKLCTTYDPNCKRCLSFGTEGNPRDWRGMCDQCRAGMFPDRTKAWLCVDCPSSCMGGQCDPVNGSCTRGCVVGRWSNNCNKLCDEGCHSCRQTDGICESQNCTKSRFGDDRCLTNCTKTCKNVNGTDDMCSYTFLENSDTTKDITPVSYMTVPFDEGISCNATFDDSMPTYQSLEDFAFKASQSPPRGFLFALYLKGPKLSTLLSK</sequence>
<keyword evidence="1" id="KW-0732">Signal</keyword>
<name>A0ABY7FXA1_MYAAR</name>
<feature type="non-terminal residue" evidence="2">
    <location>
        <position position="1"/>
    </location>
</feature>
<dbReference type="EMBL" id="CP111025">
    <property type="protein sequence ID" value="WAR25508.1"/>
    <property type="molecule type" value="Genomic_DNA"/>
</dbReference>